<organism evidence="2">
    <name type="scientific">bioreactor metagenome</name>
    <dbReference type="NCBI Taxonomy" id="1076179"/>
    <lineage>
        <taxon>unclassified sequences</taxon>
        <taxon>metagenomes</taxon>
        <taxon>ecological metagenomes</taxon>
    </lineage>
</organism>
<dbReference type="InterPro" id="IPR029057">
    <property type="entry name" value="PRTase-like"/>
</dbReference>
<protein>
    <recommendedName>
        <fullName evidence="3">Phosphoribosyltransferase domain-containing protein</fullName>
    </recommendedName>
</protein>
<dbReference type="InterPro" id="IPR051910">
    <property type="entry name" value="ComF/GntX_DNA_util-trans"/>
</dbReference>
<name>A0A645BMN9_9ZZZZ</name>
<evidence type="ECO:0000256" key="1">
    <source>
        <dbReference type="ARBA" id="ARBA00008007"/>
    </source>
</evidence>
<dbReference type="EMBL" id="VSSQ01021276">
    <property type="protein sequence ID" value="MPM66750.1"/>
    <property type="molecule type" value="Genomic_DNA"/>
</dbReference>
<comment type="similarity">
    <text evidence="1">Belongs to the ComF/GntX family.</text>
</comment>
<gene>
    <name evidence="2" type="ORF">SDC9_113661</name>
</gene>
<dbReference type="CDD" id="cd06223">
    <property type="entry name" value="PRTases_typeI"/>
    <property type="match status" value="1"/>
</dbReference>
<dbReference type="PANTHER" id="PTHR47505:SF1">
    <property type="entry name" value="DNA UTILIZATION PROTEIN YHGH"/>
    <property type="match status" value="1"/>
</dbReference>
<evidence type="ECO:0000313" key="2">
    <source>
        <dbReference type="EMBL" id="MPM66750.1"/>
    </source>
</evidence>
<proteinExistence type="inferred from homology"/>
<dbReference type="AlphaFoldDB" id="A0A645BMN9"/>
<sequence length="229" mass="25118">MSAVQPKWHRSILLDALYPPDVACALCGRETLLDENHLCAACRLSLIPAPVLVCPAPLSGITAAYRYIGGAREGIRALKYHSQVRLAPFFAGAIVLPPEWEIDRVVPVPLHPFKQWLRSYNQSALLAEELCRRYRLTQQNNLLRRTRFTRSQTTLSELERAKNVAKAFQASSEGKGCNILLVDDVTTTHSTLLSCAVALRAAGAVNIYAACAAAAFTNRGELEDGETAE</sequence>
<dbReference type="InterPro" id="IPR000836">
    <property type="entry name" value="PRTase_dom"/>
</dbReference>
<reference evidence="2" key="1">
    <citation type="submission" date="2019-08" db="EMBL/GenBank/DDBJ databases">
        <authorList>
            <person name="Kucharzyk K."/>
            <person name="Murdoch R.W."/>
            <person name="Higgins S."/>
            <person name="Loffler F."/>
        </authorList>
    </citation>
    <scope>NUCLEOTIDE SEQUENCE</scope>
</reference>
<accession>A0A645BMN9</accession>
<comment type="caution">
    <text evidence="2">The sequence shown here is derived from an EMBL/GenBank/DDBJ whole genome shotgun (WGS) entry which is preliminary data.</text>
</comment>
<dbReference type="Gene3D" id="3.40.50.2020">
    <property type="match status" value="1"/>
</dbReference>
<dbReference type="SUPFAM" id="SSF53271">
    <property type="entry name" value="PRTase-like"/>
    <property type="match status" value="1"/>
</dbReference>
<dbReference type="PANTHER" id="PTHR47505">
    <property type="entry name" value="DNA UTILIZATION PROTEIN YHGH"/>
    <property type="match status" value="1"/>
</dbReference>
<evidence type="ECO:0008006" key="3">
    <source>
        <dbReference type="Google" id="ProtNLM"/>
    </source>
</evidence>